<evidence type="ECO:0000313" key="2">
    <source>
        <dbReference type="EMBL" id="MEW9570776.1"/>
    </source>
</evidence>
<dbReference type="SUPFAM" id="SSF47413">
    <property type="entry name" value="lambda repressor-like DNA-binding domains"/>
    <property type="match status" value="1"/>
</dbReference>
<reference evidence="2 3" key="1">
    <citation type="submission" date="2024-06" db="EMBL/GenBank/DDBJ databases">
        <authorList>
            <person name="Woo H."/>
        </authorList>
    </citation>
    <scope>NUCLEOTIDE SEQUENCE [LARGE SCALE GENOMIC DNA]</scope>
    <source>
        <strain evidence="2 3">Si-c</strain>
    </source>
</reference>
<evidence type="ECO:0000313" key="3">
    <source>
        <dbReference type="Proteomes" id="UP001556220"/>
    </source>
</evidence>
<dbReference type="Pfam" id="PF01381">
    <property type="entry name" value="HTH_3"/>
    <property type="match status" value="1"/>
</dbReference>
<gene>
    <name evidence="2" type="ORF">ABQJ54_03365</name>
</gene>
<evidence type="ECO:0000259" key="1">
    <source>
        <dbReference type="PROSITE" id="PS50943"/>
    </source>
</evidence>
<name>A0ABV3QB74_9GAMM</name>
<dbReference type="SMART" id="SM00530">
    <property type="entry name" value="HTH_XRE"/>
    <property type="match status" value="1"/>
</dbReference>
<keyword evidence="3" id="KW-1185">Reference proteome</keyword>
<organism evidence="2 3">
    <name type="scientific">Rhodanobacter lycopersici</name>
    <dbReference type="NCBI Taxonomy" id="3162487"/>
    <lineage>
        <taxon>Bacteria</taxon>
        <taxon>Pseudomonadati</taxon>
        <taxon>Pseudomonadota</taxon>
        <taxon>Gammaproteobacteria</taxon>
        <taxon>Lysobacterales</taxon>
        <taxon>Rhodanobacteraceae</taxon>
        <taxon>Rhodanobacter</taxon>
    </lineage>
</organism>
<protein>
    <submittedName>
        <fullName evidence="2">Multiprotein-bridging factor 1 family protein</fullName>
    </submittedName>
</protein>
<feature type="domain" description="HTH cro/C1-type" evidence="1">
    <location>
        <begin position="100"/>
        <end position="152"/>
    </location>
</feature>
<dbReference type="RefSeq" id="WP_367852849.1">
    <property type="nucleotide sequence ID" value="NZ_JBFOHK010000001.1"/>
</dbReference>
<comment type="caution">
    <text evidence="2">The sequence shown here is derived from an EMBL/GenBank/DDBJ whole genome shotgun (WGS) entry which is preliminary data.</text>
</comment>
<sequence length="181" mass="19640">MTLTTQAMPAIAQTLSASVASSLQSNIPAIASSTLADIAQSKAFAARADYLAATAPLVQAWVSSVDLLRGKTRWVDQAYREAYAEAAVEQGIAWQVRINRERRGMSQAELAKRMGTKQSAISRLEDPDYGAHSLAQLQKVARAFDCALIVKLAAYSTLALESHHLSEDDLFAPGYQQELQD</sequence>
<dbReference type="CDD" id="cd00093">
    <property type="entry name" value="HTH_XRE"/>
    <property type="match status" value="1"/>
</dbReference>
<dbReference type="EMBL" id="JBFOHK010000001">
    <property type="protein sequence ID" value="MEW9570776.1"/>
    <property type="molecule type" value="Genomic_DNA"/>
</dbReference>
<dbReference type="InterPro" id="IPR001387">
    <property type="entry name" value="Cro/C1-type_HTH"/>
</dbReference>
<dbReference type="InterPro" id="IPR010982">
    <property type="entry name" value="Lambda_DNA-bd_dom_sf"/>
</dbReference>
<dbReference type="Proteomes" id="UP001556220">
    <property type="component" value="Unassembled WGS sequence"/>
</dbReference>
<proteinExistence type="predicted"/>
<dbReference type="Gene3D" id="1.10.260.40">
    <property type="entry name" value="lambda repressor-like DNA-binding domains"/>
    <property type="match status" value="1"/>
</dbReference>
<accession>A0ABV3QB74</accession>
<dbReference type="PROSITE" id="PS50943">
    <property type="entry name" value="HTH_CROC1"/>
    <property type="match status" value="1"/>
</dbReference>